<dbReference type="SMART" id="SM01019">
    <property type="entry name" value="B3"/>
    <property type="match status" value="1"/>
</dbReference>
<organism evidence="8 9">
    <name type="scientific">Rubus argutus</name>
    <name type="common">Southern blackberry</name>
    <dbReference type="NCBI Taxonomy" id="59490"/>
    <lineage>
        <taxon>Eukaryota</taxon>
        <taxon>Viridiplantae</taxon>
        <taxon>Streptophyta</taxon>
        <taxon>Embryophyta</taxon>
        <taxon>Tracheophyta</taxon>
        <taxon>Spermatophyta</taxon>
        <taxon>Magnoliopsida</taxon>
        <taxon>eudicotyledons</taxon>
        <taxon>Gunneridae</taxon>
        <taxon>Pentapetalae</taxon>
        <taxon>rosids</taxon>
        <taxon>fabids</taxon>
        <taxon>Rosales</taxon>
        <taxon>Rosaceae</taxon>
        <taxon>Rosoideae</taxon>
        <taxon>Rosoideae incertae sedis</taxon>
        <taxon>Rubus</taxon>
    </lineage>
</organism>
<evidence type="ECO:0000259" key="7">
    <source>
        <dbReference type="PROSITE" id="PS50863"/>
    </source>
</evidence>
<dbReference type="AlphaFoldDB" id="A0AAW1X5Y2"/>
<dbReference type="InterPro" id="IPR015300">
    <property type="entry name" value="DNA-bd_pseudobarrel_sf"/>
</dbReference>
<dbReference type="CDD" id="cd10017">
    <property type="entry name" value="B3_DNA"/>
    <property type="match status" value="1"/>
</dbReference>
<keyword evidence="5" id="KW-0539">Nucleus</keyword>
<dbReference type="GO" id="GO:0005634">
    <property type="term" value="C:nucleus"/>
    <property type="evidence" value="ECO:0007669"/>
    <property type="project" value="UniProtKB-SubCell"/>
</dbReference>
<keyword evidence="2" id="KW-0805">Transcription regulation</keyword>
<evidence type="ECO:0000313" key="8">
    <source>
        <dbReference type="EMBL" id="KAK9931438.1"/>
    </source>
</evidence>
<gene>
    <name evidence="8" type="ORF">M0R45_018713</name>
</gene>
<protein>
    <recommendedName>
        <fullName evidence="7">TF-B3 domain-containing protein</fullName>
    </recommendedName>
</protein>
<dbReference type="InterPro" id="IPR003340">
    <property type="entry name" value="B3_DNA-bd"/>
</dbReference>
<dbReference type="PANTHER" id="PTHR31391">
    <property type="entry name" value="B3 DOMAIN-CONTAINING PROTEIN OS11G0197600-RELATED"/>
    <property type="match status" value="1"/>
</dbReference>
<feature type="region of interest" description="Disordered" evidence="6">
    <location>
        <begin position="1"/>
        <end position="33"/>
    </location>
</feature>
<evidence type="ECO:0000256" key="5">
    <source>
        <dbReference type="ARBA" id="ARBA00023242"/>
    </source>
</evidence>
<dbReference type="PANTHER" id="PTHR31391:SF101">
    <property type="entry name" value="B3 DOMAIN-CONTAINING PROTEIN OS01G0234100"/>
    <property type="match status" value="1"/>
</dbReference>
<evidence type="ECO:0000313" key="9">
    <source>
        <dbReference type="Proteomes" id="UP001457282"/>
    </source>
</evidence>
<evidence type="ECO:0000256" key="4">
    <source>
        <dbReference type="ARBA" id="ARBA00023163"/>
    </source>
</evidence>
<dbReference type="Pfam" id="PF02362">
    <property type="entry name" value="B3"/>
    <property type="match status" value="1"/>
</dbReference>
<evidence type="ECO:0000256" key="1">
    <source>
        <dbReference type="ARBA" id="ARBA00004123"/>
    </source>
</evidence>
<dbReference type="PROSITE" id="PS50863">
    <property type="entry name" value="B3"/>
    <property type="match status" value="1"/>
</dbReference>
<dbReference type="GO" id="GO:0003677">
    <property type="term" value="F:DNA binding"/>
    <property type="evidence" value="ECO:0007669"/>
    <property type="project" value="UniProtKB-KW"/>
</dbReference>
<dbReference type="EMBL" id="JBEDUW010000004">
    <property type="protein sequence ID" value="KAK9931438.1"/>
    <property type="molecule type" value="Genomic_DNA"/>
</dbReference>
<dbReference type="SUPFAM" id="SSF101936">
    <property type="entry name" value="DNA-binding pseudobarrel domain"/>
    <property type="match status" value="1"/>
</dbReference>
<sequence>MASTTFDTRSLPPPSPSKAPPFEVGAADSESSEESKGFAAELPLRYPSFVKEMLPSHVSRGFWLGLPTAFCRNHIGASDKIIWLEDETGEKFETKYLAAKMGLSAGWRGFSIAHNLLKGDAVVFQKVDACEFKVYIVKPNGSDEVNCSHDHAAETQMVSVTTSSPISSDLSEENTEDILNYIDNYEDDPSEFLEGVRVSEIAVPFKEMTCIEKFKVIIDGLNINSEIPKPILKKYYELCRSQNSYLHQNLVERLNCKLVVGLISETVNIADAIKACKMTTAESDFLTWDKTLQASEILGMNISFLRTRLTELASLASEAQRYKDSRLEREQREAEYRAMLANYLEVKDEADREDLKN</sequence>
<reference evidence="8 9" key="1">
    <citation type="journal article" date="2023" name="G3 (Bethesda)">
        <title>A chromosome-length genome assembly and annotation of blackberry (Rubus argutus, cv. 'Hillquist').</title>
        <authorList>
            <person name="Bruna T."/>
            <person name="Aryal R."/>
            <person name="Dudchenko O."/>
            <person name="Sargent D.J."/>
            <person name="Mead D."/>
            <person name="Buti M."/>
            <person name="Cavallini A."/>
            <person name="Hytonen T."/>
            <person name="Andres J."/>
            <person name="Pham M."/>
            <person name="Weisz D."/>
            <person name="Mascagni F."/>
            <person name="Usai G."/>
            <person name="Natali L."/>
            <person name="Bassil N."/>
            <person name="Fernandez G.E."/>
            <person name="Lomsadze A."/>
            <person name="Armour M."/>
            <person name="Olukolu B."/>
            <person name="Poorten T."/>
            <person name="Britton C."/>
            <person name="Davik J."/>
            <person name="Ashrafi H."/>
            <person name="Aiden E.L."/>
            <person name="Borodovsky M."/>
            <person name="Worthington M."/>
        </authorList>
    </citation>
    <scope>NUCLEOTIDE SEQUENCE [LARGE SCALE GENOMIC DNA]</scope>
    <source>
        <strain evidence="8">PI 553951</strain>
    </source>
</reference>
<evidence type="ECO:0000256" key="3">
    <source>
        <dbReference type="ARBA" id="ARBA00023125"/>
    </source>
</evidence>
<feature type="domain" description="TF-B3" evidence="7">
    <location>
        <begin position="49"/>
        <end position="140"/>
    </location>
</feature>
<evidence type="ECO:0000256" key="6">
    <source>
        <dbReference type="SAM" id="MobiDB-lite"/>
    </source>
</evidence>
<dbReference type="Proteomes" id="UP001457282">
    <property type="component" value="Unassembled WGS sequence"/>
</dbReference>
<proteinExistence type="predicted"/>
<evidence type="ECO:0000256" key="2">
    <source>
        <dbReference type="ARBA" id="ARBA00023015"/>
    </source>
</evidence>
<keyword evidence="3" id="KW-0238">DNA-binding</keyword>
<name>A0AAW1X5Y2_RUBAR</name>
<keyword evidence="4" id="KW-0804">Transcription</keyword>
<dbReference type="InterPro" id="IPR044837">
    <property type="entry name" value="REM16-like"/>
</dbReference>
<comment type="caution">
    <text evidence="8">The sequence shown here is derived from an EMBL/GenBank/DDBJ whole genome shotgun (WGS) entry which is preliminary data.</text>
</comment>
<dbReference type="Gene3D" id="2.40.330.10">
    <property type="entry name" value="DNA-binding pseudobarrel domain"/>
    <property type="match status" value="1"/>
</dbReference>
<accession>A0AAW1X5Y2</accession>
<keyword evidence="9" id="KW-1185">Reference proteome</keyword>
<comment type="subcellular location">
    <subcellularLocation>
        <location evidence="1">Nucleus</location>
    </subcellularLocation>
</comment>